<dbReference type="Gene3D" id="1.10.1040.10">
    <property type="entry name" value="N-(1-d-carboxylethyl)-l-norvaline Dehydrogenase, domain 2"/>
    <property type="match status" value="1"/>
</dbReference>
<dbReference type="SUPFAM" id="SSF51735">
    <property type="entry name" value="NAD(P)-binding Rossmann-fold domains"/>
    <property type="match status" value="1"/>
</dbReference>
<feature type="domain" description="NADPH-dependent reductive aminase-like C-terminal" evidence="4">
    <location>
        <begin position="171"/>
        <end position="294"/>
    </location>
</feature>
<evidence type="ECO:0000313" key="5">
    <source>
        <dbReference type="EMBL" id="EMD23704.1"/>
    </source>
</evidence>
<proteinExistence type="inferred from homology"/>
<evidence type="ECO:0000313" key="7">
    <source>
        <dbReference type="Proteomes" id="UP000014137"/>
    </source>
</evidence>
<dbReference type="PANTHER" id="PTHR43580:SF2">
    <property type="entry name" value="CYTOKINE-LIKE NUCLEAR FACTOR N-PAC"/>
    <property type="match status" value="1"/>
</dbReference>
<dbReference type="EMBL" id="MUXN01000023">
    <property type="protein sequence ID" value="OOC02966.1"/>
    <property type="molecule type" value="Genomic_DNA"/>
</dbReference>
<dbReference type="PATRIC" id="fig|1238180.3.peg.6543"/>
<evidence type="ECO:0000313" key="6">
    <source>
        <dbReference type="EMBL" id="OOC02966.1"/>
    </source>
</evidence>
<dbReference type="PANTHER" id="PTHR43580">
    <property type="entry name" value="OXIDOREDUCTASE GLYR1-RELATED"/>
    <property type="match status" value="1"/>
</dbReference>
<feature type="domain" description="6-phosphogluconate dehydrogenase NADP-binding" evidence="3">
    <location>
        <begin position="12"/>
        <end position="163"/>
    </location>
</feature>
<evidence type="ECO:0000259" key="3">
    <source>
        <dbReference type="Pfam" id="PF03446"/>
    </source>
</evidence>
<reference evidence="5 7" key="1">
    <citation type="submission" date="2012-10" db="EMBL/GenBank/DDBJ databases">
        <title>Genome assembly of Amycolatopsis azurea DSM 43854.</title>
        <authorList>
            <person name="Khatri I."/>
            <person name="Kaur I."/>
            <person name="Subramanian S."/>
            <person name="Mayilraj S."/>
        </authorList>
    </citation>
    <scope>NUCLEOTIDE SEQUENCE [LARGE SCALE GENOMIC DNA]</scope>
    <source>
        <strain evidence="5 7">DSM 43854</strain>
    </source>
</reference>
<organism evidence="5 7">
    <name type="scientific">Amycolatopsis azurea DSM 43854</name>
    <dbReference type="NCBI Taxonomy" id="1238180"/>
    <lineage>
        <taxon>Bacteria</taxon>
        <taxon>Bacillati</taxon>
        <taxon>Actinomycetota</taxon>
        <taxon>Actinomycetes</taxon>
        <taxon>Pseudonocardiales</taxon>
        <taxon>Pseudonocardiaceae</taxon>
        <taxon>Amycolatopsis</taxon>
    </lineage>
</organism>
<dbReference type="InterPro" id="IPR048666">
    <property type="entry name" value="RedAm-like_C"/>
</dbReference>
<dbReference type="Proteomes" id="UP000188551">
    <property type="component" value="Unassembled WGS sequence"/>
</dbReference>
<comment type="similarity">
    <text evidence="1">Belongs to the HIBADH-related family.</text>
</comment>
<evidence type="ECO:0000256" key="1">
    <source>
        <dbReference type="ARBA" id="ARBA00009080"/>
    </source>
</evidence>
<dbReference type="InterPro" id="IPR036291">
    <property type="entry name" value="NAD(P)-bd_dom_sf"/>
</dbReference>
<dbReference type="GO" id="GO:0050661">
    <property type="term" value="F:NADP binding"/>
    <property type="evidence" value="ECO:0007669"/>
    <property type="project" value="InterPro"/>
</dbReference>
<gene>
    <name evidence="6" type="ORF">B0293_28740</name>
    <name evidence="5" type="ORF">C791_6790</name>
</gene>
<protein>
    <submittedName>
        <fullName evidence="5">Dehydrogenase, putative</fullName>
    </submittedName>
</protein>
<keyword evidence="8" id="KW-1185">Reference proteome</keyword>
<keyword evidence="2" id="KW-0560">Oxidoreductase</keyword>
<dbReference type="OrthoDB" id="9135493at2"/>
<dbReference type="Proteomes" id="UP000014137">
    <property type="component" value="Unassembled WGS sequence"/>
</dbReference>
<evidence type="ECO:0000259" key="4">
    <source>
        <dbReference type="Pfam" id="PF21761"/>
    </source>
</evidence>
<name>M2NNE4_9PSEU</name>
<dbReference type="InterPro" id="IPR006115">
    <property type="entry name" value="6PGDH_NADP-bd"/>
</dbReference>
<dbReference type="EMBL" id="ANMG01000067">
    <property type="protein sequence ID" value="EMD23704.1"/>
    <property type="molecule type" value="Genomic_DNA"/>
</dbReference>
<sequence>MTHTSDSAGSHDVAVIGCGLMGSALIRTLAAHGHPVTIWNRTPRRARDLAGDSISPVSSADQAVCSAPLVIACLATYEATLQVLETATDWSGTTLVVLGSGTPDQATQAQQWAAERGATYLDGVILCHPRSIGTAEAALVYSGPADTWAKHRQTLMSLAEASYHVSDQAAAANLLDVGLAGGFFITALAAYTEAAAYVLQNGVSATVVDDLTDLAIEVLRNDTKAITKAITTGEHETDQATLSTHVAGARIALAVLQKDGYRGTILAAAVDTMTAAEQAGLGHLGFAAQAEIVRPAASPERSPYSAG</sequence>
<dbReference type="Gene3D" id="3.40.50.720">
    <property type="entry name" value="NAD(P)-binding Rossmann-like Domain"/>
    <property type="match status" value="1"/>
</dbReference>
<evidence type="ECO:0000313" key="8">
    <source>
        <dbReference type="Proteomes" id="UP000188551"/>
    </source>
</evidence>
<accession>M2NNE4</accession>
<dbReference type="RefSeq" id="WP_005164842.1">
    <property type="nucleotide sequence ID" value="NZ_ANMG01000067.1"/>
</dbReference>
<evidence type="ECO:0000256" key="2">
    <source>
        <dbReference type="ARBA" id="ARBA00023002"/>
    </source>
</evidence>
<dbReference type="AlphaFoldDB" id="M2NNE4"/>
<dbReference type="InterPro" id="IPR015815">
    <property type="entry name" value="HIBADH-related"/>
</dbReference>
<comment type="caution">
    <text evidence="5">The sequence shown here is derived from an EMBL/GenBank/DDBJ whole genome shotgun (WGS) entry which is preliminary data.</text>
</comment>
<dbReference type="PIRSF" id="PIRSF000103">
    <property type="entry name" value="HIBADH"/>
    <property type="match status" value="1"/>
</dbReference>
<dbReference type="Pfam" id="PF03446">
    <property type="entry name" value="NAD_binding_2"/>
    <property type="match status" value="1"/>
</dbReference>
<dbReference type="InterPro" id="IPR013328">
    <property type="entry name" value="6PGD_dom2"/>
</dbReference>
<reference evidence="6 8" key="2">
    <citation type="submission" date="2017-02" db="EMBL/GenBank/DDBJ databases">
        <title>Amycolatopsis azurea DSM 43854 draft genome.</title>
        <authorList>
            <person name="Mayilraj S."/>
        </authorList>
    </citation>
    <scope>NUCLEOTIDE SEQUENCE [LARGE SCALE GENOMIC DNA]</scope>
    <source>
        <strain evidence="6 8">DSM 43854</strain>
    </source>
</reference>
<dbReference type="GO" id="GO:0016491">
    <property type="term" value="F:oxidoreductase activity"/>
    <property type="evidence" value="ECO:0007669"/>
    <property type="project" value="UniProtKB-KW"/>
</dbReference>
<dbReference type="Pfam" id="PF21761">
    <property type="entry name" value="RedAm-like_C"/>
    <property type="match status" value="1"/>
</dbReference>
<dbReference type="InterPro" id="IPR051265">
    <property type="entry name" value="HIBADH-related_NP60_sf"/>
</dbReference>